<evidence type="ECO:0000256" key="2">
    <source>
        <dbReference type="ARBA" id="ARBA00009347"/>
    </source>
</evidence>
<dbReference type="RefSeq" id="WP_168659330.1">
    <property type="nucleotide sequence ID" value="NZ_CP051180.1"/>
</dbReference>
<evidence type="ECO:0000256" key="5">
    <source>
        <dbReference type="RuleBase" id="RU362125"/>
    </source>
</evidence>
<feature type="domain" description="Acyl-CoA dehydrogenase/oxidase C-terminal" evidence="6">
    <location>
        <begin position="290"/>
        <end position="442"/>
    </location>
</feature>
<dbReference type="Gene3D" id="6.10.250.600">
    <property type="match status" value="1"/>
</dbReference>
<feature type="domain" description="Acyl-CoA oxidase/dehydrogenase middle" evidence="7">
    <location>
        <begin position="182"/>
        <end position="278"/>
    </location>
</feature>
<keyword evidence="4 5" id="KW-0274">FAD</keyword>
<keyword evidence="10" id="KW-1185">Reference proteome</keyword>
<protein>
    <submittedName>
        <fullName evidence="9">DNA alkylation response protein</fullName>
    </submittedName>
</protein>
<dbReference type="GO" id="GO:0003995">
    <property type="term" value="F:acyl-CoA dehydrogenase activity"/>
    <property type="evidence" value="ECO:0007669"/>
    <property type="project" value="InterPro"/>
</dbReference>
<reference evidence="9 10" key="1">
    <citation type="submission" date="2020-04" db="EMBL/GenBank/DDBJ databases">
        <title>Ferrimonas sp. S7 isolated from sea water.</title>
        <authorList>
            <person name="Bae S.S."/>
            <person name="Baek K."/>
        </authorList>
    </citation>
    <scope>NUCLEOTIDE SEQUENCE [LARGE SCALE GENOMIC DNA]</scope>
    <source>
        <strain evidence="9 10">S7</strain>
    </source>
</reference>
<feature type="domain" description="Adaptive response protein AidB N-terminal" evidence="8">
    <location>
        <begin position="14"/>
        <end position="168"/>
    </location>
</feature>
<dbReference type="KEGG" id="fes:HER31_03705"/>
<accession>A0A6H1UBW0</accession>
<keyword evidence="3 5" id="KW-0285">Flavoprotein</keyword>
<dbReference type="InterPro" id="IPR006089">
    <property type="entry name" value="Acyl-CoA_DH_CS"/>
</dbReference>
<evidence type="ECO:0000259" key="8">
    <source>
        <dbReference type="Pfam" id="PF18158"/>
    </source>
</evidence>
<dbReference type="Pfam" id="PF18158">
    <property type="entry name" value="AidB_N"/>
    <property type="match status" value="1"/>
</dbReference>
<dbReference type="Gene3D" id="2.40.110.20">
    <property type="match status" value="1"/>
</dbReference>
<dbReference type="InterPro" id="IPR009100">
    <property type="entry name" value="AcylCoA_DH/oxidase_NM_dom_sf"/>
</dbReference>
<dbReference type="InterPro" id="IPR052904">
    <property type="entry name" value="Acyl-CoA_dehydrogenase-like"/>
</dbReference>
<dbReference type="InterPro" id="IPR009075">
    <property type="entry name" value="AcylCo_DH/oxidase_C"/>
</dbReference>
<dbReference type="Proteomes" id="UP000501602">
    <property type="component" value="Chromosome"/>
</dbReference>
<evidence type="ECO:0000313" key="9">
    <source>
        <dbReference type="EMBL" id="QIZ76070.1"/>
    </source>
</evidence>
<dbReference type="Pfam" id="PF00441">
    <property type="entry name" value="Acyl-CoA_dh_1"/>
    <property type="match status" value="1"/>
</dbReference>
<dbReference type="PROSITE" id="PS00073">
    <property type="entry name" value="ACYL_COA_DH_2"/>
    <property type="match status" value="1"/>
</dbReference>
<dbReference type="SUPFAM" id="SSF56645">
    <property type="entry name" value="Acyl-CoA dehydrogenase NM domain-like"/>
    <property type="match status" value="1"/>
</dbReference>
<sequence>MTTFSDFKTHDVINQPSALANFNAYHSDPLLQHYVEVFGGHWGESQLHDYGDKVGGLLQQAGFDANRSKPEFQSHDRFGHRIDQINFHPSYHQLMQSAIEANIHSLPWRQPKIGAHVVRAGLEYLHTQADPGSGCPLTMTFASVAALQHQPALAKAWLPKITAAIYDSRNIPYFAKQGLTIGMAMTEKQGGSDVRANTTKATAIGAVAGNSAYQLIGHKWFCSAPMCDAFLVLAYIDDNLSCFLVPRWRPDGSKNPIQIQRLKSKVGNVSNASAEIEFFGALGWLVGDEGRGVATILEMVALTRFDCIVGSTSHMNQACREALHHTAGRSAFGKPLSQQPLMQNVLADMTLDAEAALAISMRLAAALDSDDRHDKLLFRLGSAIGKYWVCKRTPQLTYEAMECIGGVGVVEDNVLSRLYRDAPINAIWEGSGNIQCLDVLRACSKEPASLVAFNDELARAIGKSSVYDNAYNDYLKQPETSWQEAQLRQQLERMALLWQAATLLQFGEPWVAEQFCLARLSDSSSLMYGALPAEIDSAKIIARAAPRLT</sequence>
<dbReference type="EMBL" id="CP051180">
    <property type="protein sequence ID" value="QIZ76070.1"/>
    <property type="molecule type" value="Genomic_DNA"/>
</dbReference>
<dbReference type="PANTHER" id="PTHR42707:SF3">
    <property type="entry name" value="ACYL-COA DEHYDROGENASE AIDB-RELATED"/>
    <property type="match status" value="1"/>
</dbReference>
<organism evidence="9 10">
    <name type="scientific">Ferrimonas lipolytica</name>
    <dbReference type="NCBI Taxonomy" id="2724191"/>
    <lineage>
        <taxon>Bacteria</taxon>
        <taxon>Pseudomonadati</taxon>
        <taxon>Pseudomonadota</taxon>
        <taxon>Gammaproteobacteria</taxon>
        <taxon>Alteromonadales</taxon>
        <taxon>Ferrimonadaceae</taxon>
        <taxon>Ferrimonas</taxon>
    </lineage>
</organism>
<evidence type="ECO:0000259" key="7">
    <source>
        <dbReference type="Pfam" id="PF02770"/>
    </source>
</evidence>
<dbReference type="SUPFAM" id="SSF47203">
    <property type="entry name" value="Acyl-CoA dehydrogenase C-terminal domain-like"/>
    <property type="match status" value="1"/>
</dbReference>
<evidence type="ECO:0000256" key="4">
    <source>
        <dbReference type="ARBA" id="ARBA00022827"/>
    </source>
</evidence>
<dbReference type="Pfam" id="PF02770">
    <property type="entry name" value="Acyl-CoA_dh_M"/>
    <property type="match status" value="1"/>
</dbReference>
<gene>
    <name evidence="9" type="ORF">HER31_03705</name>
</gene>
<evidence type="ECO:0000313" key="10">
    <source>
        <dbReference type="Proteomes" id="UP000501602"/>
    </source>
</evidence>
<dbReference type="Gene3D" id="1.20.140.10">
    <property type="entry name" value="Butyryl-CoA Dehydrogenase, subunit A, domain 3"/>
    <property type="match status" value="1"/>
</dbReference>
<proteinExistence type="inferred from homology"/>
<comment type="similarity">
    <text evidence="2 5">Belongs to the acyl-CoA dehydrogenase family.</text>
</comment>
<evidence type="ECO:0000259" key="6">
    <source>
        <dbReference type="Pfam" id="PF00441"/>
    </source>
</evidence>
<dbReference type="PANTHER" id="PTHR42707">
    <property type="entry name" value="ACYL-COA DEHYDROGENASE"/>
    <property type="match status" value="1"/>
</dbReference>
<keyword evidence="5" id="KW-0560">Oxidoreductase</keyword>
<dbReference type="AlphaFoldDB" id="A0A6H1UBW0"/>
<evidence type="ECO:0000256" key="1">
    <source>
        <dbReference type="ARBA" id="ARBA00001974"/>
    </source>
</evidence>
<dbReference type="InterPro" id="IPR036250">
    <property type="entry name" value="AcylCo_DH-like_C"/>
</dbReference>
<dbReference type="InterPro" id="IPR041504">
    <property type="entry name" value="AidB_N"/>
</dbReference>
<evidence type="ECO:0000256" key="3">
    <source>
        <dbReference type="ARBA" id="ARBA00022630"/>
    </source>
</evidence>
<name>A0A6H1UBW0_9GAMM</name>
<dbReference type="InterPro" id="IPR006091">
    <property type="entry name" value="Acyl-CoA_Oxase/DH_mid-dom"/>
</dbReference>
<comment type="cofactor">
    <cofactor evidence="1 5">
        <name>FAD</name>
        <dbReference type="ChEBI" id="CHEBI:57692"/>
    </cofactor>
</comment>